<feature type="region of interest" description="Disordered" evidence="1">
    <location>
        <begin position="139"/>
        <end position="172"/>
    </location>
</feature>
<reference evidence="2" key="1">
    <citation type="journal article" date="2022" name="bioRxiv">
        <title>Sequencing and chromosome-scale assembly of the giantPleurodeles waltlgenome.</title>
        <authorList>
            <person name="Brown T."/>
            <person name="Elewa A."/>
            <person name="Iarovenko S."/>
            <person name="Subramanian E."/>
            <person name="Araus A.J."/>
            <person name="Petzold A."/>
            <person name="Susuki M."/>
            <person name="Suzuki K.-i.T."/>
            <person name="Hayashi T."/>
            <person name="Toyoda A."/>
            <person name="Oliveira C."/>
            <person name="Osipova E."/>
            <person name="Leigh N.D."/>
            <person name="Simon A."/>
            <person name="Yun M.H."/>
        </authorList>
    </citation>
    <scope>NUCLEOTIDE SEQUENCE</scope>
    <source>
        <strain evidence="2">20211129_DDA</strain>
        <tissue evidence="2">Liver</tissue>
    </source>
</reference>
<protein>
    <submittedName>
        <fullName evidence="2">Uncharacterized protein</fullName>
    </submittedName>
</protein>
<accession>A0AAV7VLI9</accession>
<sequence>MKGDSYINVKVGEPTPPENSLAYIVMEERGVAPCFWLKQWCKLTEKQGALAFPEYGTFNLRILDQLRMTLYETKPLPRPAQFEALAVWELVARQQQEITFQRRIRKVEKSLSEARWDWEQKKWRTETLQGVKLFPAITAEAESGEKDADQRDTSSETKKKKNTYVEEEDSDIEDTIVEGLTSATCGTCRGSKY</sequence>
<name>A0AAV7VLI9_PLEWA</name>
<evidence type="ECO:0000313" key="2">
    <source>
        <dbReference type="EMBL" id="KAJ1200889.1"/>
    </source>
</evidence>
<keyword evidence="3" id="KW-1185">Reference proteome</keyword>
<proteinExistence type="predicted"/>
<evidence type="ECO:0000313" key="3">
    <source>
        <dbReference type="Proteomes" id="UP001066276"/>
    </source>
</evidence>
<gene>
    <name evidence="2" type="ORF">NDU88_004710</name>
</gene>
<comment type="caution">
    <text evidence="2">The sequence shown here is derived from an EMBL/GenBank/DDBJ whole genome shotgun (WGS) entry which is preliminary data.</text>
</comment>
<organism evidence="2 3">
    <name type="scientific">Pleurodeles waltl</name>
    <name type="common">Iberian ribbed newt</name>
    <dbReference type="NCBI Taxonomy" id="8319"/>
    <lineage>
        <taxon>Eukaryota</taxon>
        <taxon>Metazoa</taxon>
        <taxon>Chordata</taxon>
        <taxon>Craniata</taxon>
        <taxon>Vertebrata</taxon>
        <taxon>Euteleostomi</taxon>
        <taxon>Amphibia</taxon>
        <taxon>Batrachia</taxon>
        <taxon>Caudata</taxon>
        <taxon>Salamandroidea</taxon>
        <taxon>Salamandridae</taxon>
        <taxon>Pleurodelinae</taxon>
        <taxon>Pleurodeles</taxon>
    </lineage>
</organism>
<dbReference type="Proteomes" id="UP001066276">
    <property type="component" value="Chromosome 2_1"/>
</dbReference>
<feature type="compositionally biased region" description="Basic and acidic residues" evidence="1">
    <location>
        <begin position="143"/>
        <end position="157"/>
    </location>
</feature>
<evidence type="ECO:0000256" key="1">
    <source>
        <dbReference type="SAM" id="MobiDB-lite"/>
    </source>
</evidence>
<dbReference type="EMBL" id="JANPWB010000003">
    <property type="protein sequence ID" value="KAJ1200889.1"/>
    <property type="molecule type" value="Genomic_DNA"/>
</dbReference>
<dbReference type="AlphaFoldDB" id="A0AAV7VLI9"/>